<feature type="region of interest" description="Disordered" evidence="1">
    <location>
        <begin position="136"/>
        <end position="159"/>
    </location>
</feature>
<keyword evidence="2" id="KW-1133">Transmembrane helix</keyword>
<keyword evidence="5" id="KW-1185">Reference proteome</keyword>
<dbReference type="OrthoDB" id="10505056at2759"/>
<feature type="signal peptide" evidence="3">
    <location>
        <begin position="1"/>
        <end position="17"/>
    </location>
</feature>
<accession>A0A9P6HE21</accession>
<dbReference type="EMBL" id="WIUZ02000007">
    <property type="protein sequence ID" value="KAF9785235.1"/>
    <property type="molecule type" value="Genomic_DNA"/>
</dbReference>
<evidence type="ECO:0000256" key="1">
    <source>
        <dbReference type="SAM" id="MobiDB-lite"/>
    </source>
</evidence>
<feature type="transmembrane region" description="Helical" evidence="2">
    <location>
        <begin position="93"/>
        <end position="115"/>
    </location>
</feature>
<reference evidence="4" key="1">
    <citation type="journal article" date="2020" name="Nat. Commun.">
        <title>Large-scale genome sequencing of mycorrhizal fungi provides insights into the early evolution of symbiotic traits.</title>
        <authorList>
            <person name="Miyauchi S."/>
            <person name="Kiss E."/>
            <person name="Kuo A."/>
            <person name="Drula E."/>
            <person name="Kohler A."/>
            <person name="Sanchez-Garcia M."/>
            <person name="Morin E."/>
            <person name="Andreopoulos B."/>
            <person name="Barry K.W."/>
            <person name="Bonito G."/>
            <person name="Buee M."/>
            <person name="Carver A."/>
            <person name="Chen C."/>
            <person name="Cichocki N."/>
            <person name="Clum A."/>
            <person name="Culley D."/>
            <person name="Crous P.W."/>
            <person name="Fauchery L."/>
            <person name="Girlanda M."/>
            <person name="Hayes R.D."/>
            <person name="Keri Z."/>
            <person name="LaButti K."/>
            <person name="Lipzen A."/>
            <person name="Lombard V."/>
            <person name="Magnuson J."/>
            <person name="Maillard F."/>
            <person name="Murat C."/>
            <person name="Nolan M."/>
            <person name="Ohm R.A."/>
            <person name="Pangilinan J."/>
            <person name="Pereira M.F."/>
            <person name="Perotto S."/>
            <person name="Peter M."/>
            <person name="Pfister S."/>
            <person name="Riley R."/>
            <person name="Sitrit Y."/>
            <person name="Stielow J.B."/>
            <person name="Szollosi G."/>
            <person name="Zifcakova L."/>
            <person name="Stursova M."/>
            <person name="Spatafora J.W."/>
            <person name="Tedersoo L."/>
            <person name="Vaario L.M."/>
            <person name="Yamada A."/>
            <person name="Yan M."/>
            <person name="Wang P."/>
            <person name="Xu J."/>
            <person name="Bruns T."/>
            <person name="Baldrian P."/>
            <person name="Vilgalys R."/>
            <person name="Dunand C."/>
            <person name="Henrissat B."/>
            <person name="Grigoriev I.V."/>
            <person name="Hibbett D."/>
            <person name="Nagy L.G."/>
            <person name="Martin F.M."/>
        </authorList>
    </citation>
    <scope>NUCLEOTIDE SEQUENCE</scope>
    <source>
        <strain evidence="4">UH-Tt-Lm1</strain>
    </source>
</reference>
<keyword evidence="3" id="KW-0732">Signal</keyword>
<protein>
    <submittedName>
        <fullName evidence="4">Uncharacterized protein</fullName>
    </submittedName>
</protein>
<dbReference type="AlphaFoldDB" id="A0A9P6HE21"/>
<evidence type="ECO:0000313" key="5">
    <source>
        <dbReference type="Proteomes" id="UP000736335"/>
    </source>
</evidence>
<proteinExistence type="predicted"/>
<name>A0A9P6HE21_9AGAM</name>
<feature type="chain" id="PRO_5040441370" evidence="3">
    <location>
        <begin position="18"/>
        <end position="159"/>
    </location>
</feature>
<sequence>MDTLLVLISLSFHFANAAFDAQPRRFVRRQQITSSLPSPSPSNPTQTSLSSATLSTLPASIQTRIPTHSTSSSGEARTAIPVHPDPGPDNGPIIGFSIGIVALAILFAATAWILFMRYKQRKQQRAVFENVVQLQPTNHHASSTTKKSFDDTQSTASQL</sequence>
<evidence type="ECO:0000313" key="4">
    <source>
        <dbReference type="EMBL" id="KAF9785235.1"/>
    </source>
</evidence>
<feature type="region of interest" description="Disordered" evidence="1">
    <location>
        <begin position="33"/>
        <end position="86"/>
    </location>
</feature>
<feature type="compositionally biased region" description="Low complexity" evidence="1">
    <location>
        <begin position="33"/>
        <end position="60"/>
    </location>
</feature>
<comment type="caution">
    <text evidence="4">The sequence shown here is derived from an EMBL/GenBank/DDBJ whole genome shotgun (WGS) entry which is preliminary data.</text>
</comment>
<keyword evidence="2" id="KW-0812">Transmembrane</keyword>
<organism evidence="4 5">
    <name type="scientific">Thelephora terrestris</name>
    <dbReference type="NCBI Taxonomy" id="56493"/>
    <lineage>
        <taxon>Eukaryota</taxon>
        <taxon>Fungi</taxon>
        <taxon>Dikarya</taxon>
        <taxon>Basidiomycota</taxon>
        <taxon>Agaricomycotina</taxon>
        <taxon>Agaricomycetes</taxon>
        <taxon>Thelephorales</taxon>
        <taxon>Thelephoraceae</taxon>
        <taxon>Thelephora</taxon>
    </lineage>
</organism>
<reference evidence="4" key="2">
    <citation type="submission" date="2020-11" db="EMBL/GenBank/DDBJ databases">
        <authorList>
            <consortium name="DOE Joint Genome Institute"/>
            <person name="Kuo A."/>
            <person name="Miyauchi S."/>
            <person name="Kiss E."/>
            <person name="Drula E."/>
            <person name="Kohler A."/>
            <person name="Sanchez-Garcia M."/>
            <person name="Andreopoulos B."/>
            <person name="Barry K.W."/>
            <person name="Bonito G."/>
            <person name="Buee M."/>
            <person name="Carver A."/>
            <person name="Chen C."/>
            <person name="Cichocki N."/>
            <person name="Clum A."/>
            <person name="Culley D."/>
            <person name="Crous P.W."/>
            <person name="Fauchery L."/>
            <person name="Girlanda M."/>
            <person name="Hayes R."/>
            <person name="Keri Z."/>
            <person name="Labutti K."/>
            <person name="Lipzen A."/>
            <person name="Lombard V."/>
            <person name="Magnuson J."/>
            <person name="Maillard F."/>
            <person name="Morin E."/>
            <person name="Murat C."/>
            <person name="Nolan M."/>
            <person name="Ohm R."/>
            <person name="Pangilinan J."/>
            <person name="Pereira M."/>
            <person name="Perotto S."/>
            <person name="Peter M."/>
            <person name="Riley R."/>
            <person name="Sitrit Y."/>
            <person name="Stielow B."/>
            <person name="Szollosi G."/>
            <person name="Zifcakova L."/>
            <person name="Stursova M."/>
            <person name="Spatafora J.W."/>
            <person name="Tedersoo L."/>
            <person name="Vaario L.-M."/>
            <person name="Yamada A."/>
            <person name="Yan M."/>
            <person name="Wang P."/>
            <person name="Xu J."/>
            <person name="Bruns T."/>
            <person name="Baldrian P."/>
            <person name="Vilgalys R."/>
            <person name="Henrissat B."/>
            <person name="Grigoriev I.V."/>
            <person name="Hibbett D."/>
            <person name="Nagy L.G."/>
            <person name="Martin F.M."/>
        </authorList>
    </citation>
    <scope>NUCLEOTIDE SEQUENCE</scope>
    <source>
        <strain evidence="4">UH-Tt-Lm1</strain>
    </source>
</reference>
<feature type="compositionally biased region" description="Polar residues" evidence="1">
    <location>
        <begin position="61"/>
        <end position="75"/>
    </location>
</feature>
<evidence type="ECO:0000256" key="3">
    <source>
        <dbReference type="SAM" id="SignalP"/>
    </source>
</evidence>
<gene>
    <name evidence="4" type="ORF">BJ322DRAFT_819817</name>
</gene>
<dbReference type="Proteomes" id="UP000736335">
    <property type="component" value="Unassembled WGS sequence"/>
</dbReference>
<evidence type="ECO:0000256" key="2">
    <source>
        <dbReference type="SAM" id="Phobius"/>
    </source>
</evidence>
<keyword evidence="2" id="KW-0472">Membrane</keyword>